<dbReference type="Proteomes" id="UP001185069">
    <property type="component" value="Unassembled WGS sequence"/>
</dbReference>
<proteinExistence type="predicted"/>
<keyword evidence="2" id="KW-1185">Reference proteome</keyword>
<dbReference type="RefSeq" id="WP_309799753.1">
    <property type="nucleotide sequence ID" value="NZ_BAAAHY010000012.1"/>
</dbReference>
<protein>
    <recommendedName>
        <fullName evidence="3">Minor tail protein</fullName>
    </recommendedName>
</protein>
<evidence type="ECO:0008006" key="3">
    <source>
        <dbReference type="Google" id="ProtNLM"/>
    </source>
</evidence>
<gene>
    <name evidence="1" type="ORF">JOE69_002827</name>
</gene>
<sequence>MVVNGFEVFTADTKTGLISAFLPVAGLSWGIRLNGPGTVSVKIPTNAKEVAHLNVASVTERQKQSLGVVYEGKILECGPIVTKKFDPETGLLQVDAEGLWSLLHDRVALNWKQLLAGTKISETSIALTRMTHGSIARELVRSSIQDNPLGSLPIVLPPDIPGTRVKTYDGYEAPVLGEALTNLTQAKNGPDIRFRPEFAPKDNRYVQWLMEVGTEEKPYLSQQGDPFFWDGTVEKSGVIGFAAEETGKNLTTRAYQPGAGEGRGRRFGLAQDLGMVNVGYPWTDRVLAGMDVLGEDLLNEYAAQYITVNRGALTSWTVTVSAETAPRLGTYLPGDFARLFIPQDHPIIPGGLAPARIMAIDGDGTDQVKLTFAPVRSI</sequence>
<organism evidence="1 2">
    <name type="scientific">Arthrobacter russicus</name>
    <dbReference type="NCBI Taxonomy" id="172040"/>
    <lineage>
        <taxon>Bacteria</taxon>
        <taxon>Bacillati</taxon>
        <taxon>Actinomycetota</taxon>
        <taxon>Actinomycetes</taxon>
        <taxon>Micrococcales</taxon>
        <taxon>Micrococcaceae</taxon>
        <taxon>Arthrobacter</taxon>
    </lineage>
</organism>
<comment type="caution">
    <text evidence="1">The sequence shown here is derived from an EMBL/GenBank/DDBJ whole genome shotgun (WGS) entry which is preliminary data.</text>
</comment>
<reference evidence="1 2" key="1">
    <citation type="submission" date="2023-07" db="EMBL/GenBank/DDBJ databases">
        <title>Sequencing the genomes of 1000 actinobacteria strains.</title>
        <authorList>
            <person name="Klenk H.-P."/>
        </authorList>
    </citation>
    <scope>NUCLEOTIDE SEQUENCE [LARGE SCALE GENOMIC DNA]</scope>
    <source>
        <strain evidence="1 2">DSM 14555</strain>
    </source>
</reference>
<dbReference type="EMBL" id="JAVDQF010000001">
    <property type="protein sequence ID" value="MDR6270589.1"/>
    <property type="molecule type" value="Genomic_DNA"/>
</dbReference>
<evidence type="ECO:0000313" key="1">
    <source>
        <dbReference type="EMBL" id="MDR6270589.1"/>
    </source>
</evidence>
<accession>A0ABU1JDT6</accession>
<evidence type="ECO:0000313" key="2">
    <source>
        <dbReference type="Proteomes" id="UP001185069"/>
    </source>
</evidence>
<name>A0ABU1JDT6_9MICC</name>